<dbReference type="AlphaFoldDB" id="A0AAX3YSL8"/>
<keyword evidence="1" id="KW-0614">Plasmid</keyword>
<geneLocation type="plasmid" evidence="1 2">
    <name>pRho-VOC14-C86</name>
</geneLocation>
<evidence type="ECO:0000313" key="1">
    <source>
        <dbReference type="EMBL" id="WLF51495.1"/>
    </source>
</evidence>
<protein>
    <submittedName>
        <fullName evidence="1">Uncharacterized protein</fullName>
    </submittedName>
</protein>
<sequence>MNVTPGAPSVPMRVLHNEARDAMLIGYTDGDPLCEVARFEMDPRRDLEVNLEEVYEAFNEPGPRLVGLEVVRRYRAERRRSLSKGDVLFYGEVAYAVAAAGFVRVYPTRESITFR</sequence>
<organism evidence="1 2">
    <name type="scientific">Rhodococcus opacus</name>
    <name type="common">Nocardia opaca</name>
    <dbReference type="NCBI Taxonomy" id="37919"/>
    <lineage>
        <taxon>Bacteria</taxon>
        <taxon>Bacillati</taxon>
        <taxon>Actinomycetota</taxon>
        <taxon>Actinomycetes</taxon>
        <taxon>Mycobacteriales</taxon>
        <taxon>Nocardiaceae</taxon>
        <taxon>Rhodococcus</taxon>
    </lineage>
</organism>
<evidence type="ECO:0000313" key="2">
    <source>
        <dbReference type="Proteomes" id="UP001231166"/>
    </source>
</evidence>
<dbReference type="RefSeq" id="WP_304710677.1">
    <property type="nucleotide sequence ID" value="NZ_CP130955.1"/>
</dbReference>
<name>A0AAX3YSL8_RHOOP</name>
<dbReference type="EMBL" id="CP130955">
    <property type="protein sequence ID" value="WLF51495.1"/>
    <property type="molecule type" value="Genomic_DNA"/>
</dbReference>
<accession>A0AAX3YSL8</accession>
<reference evidence="1" key="1">
    <citation type="submission" date="2023-07" db="EMBL/GenBank/DDBJ databases">
        <title>Genomic analysis of Rhodococcus opacus VOC-14 with glycol ethers degradation activity.</title>
        <authorList>
            <person name="Narkevich D.A."/>
            <person name="Hlushen A.M."/>
            <person name="Akhremchuk A.E."/>
            <person name="Sikolenko M.A."/>
            <person name="Valentovich L.N."/>
        </authorList>
    </citation>
    <scope>NUCLEOTIDE SEQUENCE</scope>
    <source>
        <strain evidence="1">VOC-14</strain>
        <plasmid evidence="1">pRho-VOC14-C86</plasmid>
    </source>
</reference>
<dbReference type="Proteomes" id="UP001231166">
    <property type="component" value="Plasmid pRho-VOC14-C86"/>
</dbReference>
<gene>
    <name evidence="1" type="ORF">Q5707_39105</name>
</gene>
<proteinExistence type="predicted"/>